<dbReference type="Gene3D" id="3.40.50.300">
    <property type="entry name" value="P-loop containing nucleotide triphosphate hydrolases"/>
    <property type="match status" value="1"/>
</dbReference>
<dbReference type="GO" id="GO:0015794">
    <property type="term" value="P:glycerol-3-phosphate transmembrane transport"/>
    <property type="evidence" value="ECO:0007669"/>
    <property type="project" value="TreeGrafter"/>
</dbReference>
<dbReference type="GO" id="GO:0008643">
    <property type="term" value="P:carbohydrate transport"/>
    <property type="evidence" value="ECO:0007669"/>
    <property type="project" value="InterPro"/>
</dbReference>
<comment type="subcellular location">
    <subcellularLocation>
        <location evidence="1">Cell inner membrane</location>
        <topology evidence="1">Peripheral membrane protein</topology>
    </subcellularLocation>
</comment>
<evidence type="ECO:0000256" key="3">
    <source>
        <dbReference type="ARBA" id="ARBA00022448"/>
    </source>
</evidence>
<protein>
    <submittedName>
        <fullName evidence="12">Sn-glycerol-3-phosphate import ATP-binding protein UgpC</fullName>
    </submittedName>
</protein>
<dbReference type="Gene3D" id="2.40.50.140">
    <property type="entry name" value="Nucleic acid-binding proteins"/>
    <property type="match status" value="1"/>
</dbReference>
<evidence type="ECO:0000256" key="7">
    <source>
        <dbReference type="ARBA" id="ARBA00022741"/>
    </source>
</evidence>
<evidence type="ECO:0000256" key="6">
    <source>
        <dbReference type="ARBA" id="ARBA00022597"/>
    </source>
</evidence>
<keyword evidence="5" id="KW-0997">Cell inner membrane</keyword>
<name>A0A9E7ZM30_9HYPH</name>
<dbReference type="InterPro" id="IPR008995">
    <property type="entry name" value="Mo/tungstate-bd_C_term_dom"/>
</dbReference>
<dbReference type="GO" id="GO:0140359">
    <property type="term" value="F:ABC-type transporter activity"/>
    <property type="evidence" value="ECO:0007669"/>
    <property type="project" value="InterPro"/>
</dbReference>
<evidence type="ECO:0000259" key="11">
    <source>
        <dbReference type="PROSITE" id="PS50893"/>
    </source>
</evidence>
<evidence type="ECO:0000256" key="4">
    <source>
        <dbReference type="ARBA" id="ARBA00022475"/>
    </source>
</evidence>
<dbReference type="PANTHER" id="PTHR43875">
    <property type="entry name" value="MALTODEXTRIN IMPORT ATP-BINDING PROTEIN MSMX"/>
    <property type="match status" value="1"/>
</dbReference>
<sequence length="359" mass="38966">MAQVTLSNVKKVYAGGVEAVKGVSFDIPDGGFCVLVGPSGCGKSTLLRMVAGLETISSGEVAIGDRVVNQIEPADRDIAMVFQNYALYPHMNIYDNMAYGLRNRGTPKDEIDKRVREAARILAIEPFLERRPRQLSGGQRQRVAMGRAIVRKPQVFLFDEPLSNLDAKLRVQMRVEIKKLQRALGVTAIYVTHDQVEAMTLSDKLVVMNAGQVEQIGLPAEVYRKPASKFVATFIGSPPMNILPGAVDGHGIVALGDAIIEVRDLRENLAAQAPVEVGLRPEDVEIASEGQAGSLPFDVEFIEELGATQLFHGKLSGQPFVMQAATGEVAAQEGRLWITVDPDKVHVFDPKTGVRLGKG</sequence>
<keyword evidence="10" id="KW-0472">Membrane</keyword>
<dbReference type="GO" id="GO:0055052">
    <property type="term" value="C:ATP-binding cassette (ABC) transporter complex, substrate-binding subunit-containing"/>
    <property type="evidence" value="ECO:0007669"/>
    <property type="project" value="TreeGrafter"/>
</dbReference>
<gene>
    <name evidence="12" type="ORF">NWE54_22150</name>
</gene>
<dbReference type="FunFam" id="3.40.50.300:FF:000042">
    <property type="entry name" value="Maltose/maltodextrin ABC transporter, ATP-binding protein"/>
    <property type="match status" value="1"/>
</dbReference>
<dbReference type="GO" id="GO:0016887">
    <property type="term" value="F:ATP hydrolysis activity"/>
    <property type="evidence" value="ECO:0007669"/>
    <property type="project" value="InterPro"/>
</dbReference>
<comment type="similarity">
    <text evidence="2">Belongs to the ABC transporter superfamily.</text>
</comment>
<dbReference type="Pfam" id="PF17912">
    <property type="entry name" value="OB_MalK"/>
    <property type="match status" value="1"/>
</dbReference>
<dbReference type="InterPro" id="IPR012340">
    <property type="entry name" value="NA-bd_OB-fold"/>
</dbReference>
<keyword evidence="9" id="KW-1278">Translocase</keyword>
<keyword evidence="3" id="KW-0813">Transport</keyword>
<evidence type="ECO:0000256" key="1">
    <source>
        <dbReference type="ARBA" id="ARBA00004417"/>
    </source>
</evidence>
<organism evidence="12">
    <name type="scientific">Bosea sp. NBC_00436</name>
    <dbReference type="NCBI Taxonomy" id="2969620"/>
    <lineage>
        <taxon>Bacteria</taxon>
        <taxon>Pseudomonadati</taxon>
        <taxon>Pseudomonadota</taxon>
        <taxon>Alphaproteobacteria</taxon>
        <taxon>Hyphomicrobiales</taxon>
        <taxon>Boseaceae</taxon>
        <taxon>Bosea</taxon>
    </lineage>
</organism>
<dbReference type="InterPro" id="IPR017871">
    <property type="entry name" value="ABC_transporter-like_CS"/>
</dbReference>
<dbReference type="EMBL" id="CP102774">
    <property type="protein sequence ID" value="UZF86449.1"/>
    <property type="molecule type" value="Genomic_DNA"/>
</dbReference>
<evidence type="ECO:0000256" key="2">
    <source>
        <dbReference type="ARBA" id="ARBA00005417"/>
    </source>
</evidence>
<dbReference type="PANTHER" id="PTHR43875:SF12">
    <property type="entry name" value="SN-GLYCEROL-3-PHOSPHATE IMPORT ATP-BINDING PROTEIN UGPC"/>
    <property type="match status" value="1"/>
</dbReference>
<dbReference type="AlphaFoldDB" id="A0A9E7ZM30"/>
<dbReference type="Gene3D" id="2.40.50.100">
    <property type="match status" value="1"/>
</dbReference>
<keyword evidence="4" id="KW-1003">Cell membrane</keyword>
<dbReference type="PROSITE" id="PS00211">
    <property type="entry name" value="ABC_TRANSPORTER_1"/>
    <property type="match status" value="1"/>
</dbReference>
<evidence type="ECO:0000256" key="9">
    <source>
        <dbReference type="ARBA" id="ARBA00022967"/>
    </source>
</evidence>
<dbReference type="InterPro" id="IPR047641">
    <property type="entry name" value="ABC_transpr_MalK/UgpC-like"/>
</dbReference>
<dbReference type="InterPro" id="IPR040582">
    <property type="entry name" value="OB_MalK-like"/>
</dbReference>
<dbReference type="GO" id="GO:0005524">
    <property type="term" value="F:ATP binding"/>
    <property type="evidence" value="ECO:0007669"/>
    <property type="project" value="UniProtKB-KW"/>
</dbReference>
<evidence type="ECO:0000256" key="5">
    <source>
        <dbReference type="ARBA" id="ARBA00022519"/>
    </source>
</evidence>
<dbReference type="InterPro" id="IPR003593">
    <property type="entry name" value="AAA+_ATPase"/>
</dbReference>
<dbReference type="CDD" id="cd03301">
    <property type="entry name" value="ABC_MalK_N"/>
    <property type="match status" value="1"/>
</dbReference>
<dbReference type="InterPro" id="IPR027417">
    <property type="entry name" value="P-loop_NTPase"/>
</dbReference>
<feature type="domain" description="ABC transporter" evidence="11">
    <location>
        <begin position="4"/>
        <end position="235"/>
    </location>
</feature>
<dbReference type="SUPFAM" id="SSF52540">
    <property type="entry name" value="P-loop containing nucleoside triphosphate hydrolases"/>
    <property type="match status" value="1"/>
</dbReference>
<accession>A0A9E7ZM30</accession>
<keyword evidence="6" id="KW-0762">Sugar transport</keyword>
<evidence type="ECO:0000256" key="10">
    <source>
        <dbReference type="ARBA" id="ARBA00023136"/>
    </source>
</evidence>
<dbReference type="NCBIfam" id="NF008653">
    <property type="entry name" value="PRK11650.1"/>
    <property type="match status" value="1"/>
</dbReference>
<keyword evidence="8 12" id="KW-0067">ATP-binding</keyword>
<dbReference type="GO" id="GO:0001407">
    <property type="term" value="P:glycerophosphodiester transmembrane transport"/>
    <property type="evidence" value="ECO:0007669"/>
    <property type="project" value="TreeGrafter"/>
</dbReference>
<evidence type="ECO:0000313" key="12">
    <source>
        <dbReference type="EMBL" id="UZF86449.1"/>
    </source>
</evidence>
<dbReference type="InterPro" id="IPR003439">
    <property type="entry name" value="ABC_transporter-like_ATP-bd"/>
</dbReference>
<reference evidence="12" key="1">
    <citation type="submission" date="2022-08" db="EMBL/GenBank/DDBJ databases">
        <title>Complete Genome Sequences of 2 Bosea sp. soil isolates.</title>
        <authorList>
            <person name="Alvarez Arevalo M."/>
            <person name="Sterndorff E.B."/>
            <person name="Faurdal D."/>
            <person name="Joergensen T.S."/>
            <person name="Weber T."/>
        </authorList>
    </citation>
    <scope>NUCLEOTIDE SEQUENCE</scope>
    <source>
        <strain evidence="12">NBC_00436</strain>
    </source>
</reference>
<proteinExistence type="inferred from homology"/>
<keyword evidence="7" id="KW-0547">Nucleotide-binding</keyword>
<dbReference type="SUPFAM" id="SSF50331">
    <property type="entry name" value="MOP-like"/>
    <property type="match status" value="1"/>
</dbReference>
<dbReference type="InterPro" id="IPR015855">
    <property type="entry name" value="ABC_transpr_MalK-like"/>
</dbReference>
<evidence type="ECO:0000256" key="8">
    <source>
        <dbReference type="ARBA" id="ARBA00022840"/>
    </source>
</evidence>
<dbReference type="SMART" id="SM00382">
    <property type="entry name" value="AAA"/>
    <property type="match status" value="1"/>
</dbReference>
<dbReference type="PROSITE" id="PS50893">
    <property type="entry name" value="ABC_TRANSPORTER_2"/>
    <property type="match status" value="1"/>
</dbReference>
<dbReference type="Pfam" id="PF00005">
    <property type="entry name" value="ABC_tran"/>
    <property type="match status" value="1"/>
</dbReference>